<keyword evidence="4" id="KW-1185">Reference proteome</keyword>
<dbReference type="InterPro" id="IPR036779">
    <property type="entry name" value="LysM_dom_sf"/>
</dbReference>
<gene>
    <name evidence="3" type="ORF">KCX82_13455</name>
</gene>
<dbReference type="SUPFAM" id="SSF54106">
    <property type="entry name" value="LysM domain"/>
    <property type="match status" value="6"/>
</dbReference>
<evidence type="ECO:0000259" key="2">
    <source>
        <dbReference type="PROSITE" id="PS51782"/>
    </source>
</evidence>
<dbReference type="EMBL" id="JAGSND010000009">
    <property type="protein sequence ID" value="MBR0598892.1"/>
    <property type="molecule type" value="Genomic_DNA"/>
</dbReference>
<dbReference type="PROSITE" id="PS51782">
    <property type="entry name" value="LYSM"/>
    <property type="match status" value="7"/>
</dbReference>
<organism evidence="3 4">
    <name type="scientific">Sinanaerobacter chloroacetimidivorans</name>
    <dbReference type="NCBI Taxonomy" id="2818044"/>
    <lineage>
        <taxon>Bacteria</taxon>
        <taxon>Bacillati</taxon>
        <taxon>Bacillota</taxon>
        <taxon>Clostridia</taxon>
        <taxon>Peptostreptococcales</taxon>
        <taxon>Anaerovoracaceae</taxon>
        <taxon>Sinanaerobacter</taxon>
    </lineage>
</organism>
<comment type="caution">
    <text evidence="3">The sequence shown here is derived from an EMBL/GenBank/DDBJ whole genome shotgun (WGS) entry which is preliminary data.</text>
</comment>
<dbReference type="PANTHER" id="PTHR33734:SF22">
    <property type="entry name" value="MEMBRANE-BOUND LYTIC MUREIN TRANSGLYCOSYLASE D"/>
    <property type="match status" value="1"/>
</dbReference>
<feature type="domain" description="LysM" evidence="2">
    <location>
        <begin position="392"/>
        <end position="436"/>
    </location>
</feature>
<dbReference type="Gene3D" id="3.10.350.10">
    <property type="entry name" value="LysM domain"/>
    <property type="match status" value="6"/>
</dbReference>
<feature type="domain" description="LysM" evidence="2">
    <location>
        <begin position="25"/>
        <end position="69"/>
    </location>
</feature>
<reference evidence="3" key="1">
    <citation type="submission" date="2021-04" db="EMBL/GenBank/DDBJ databases">
        <title>Sinoanaerobacter chloroacetimidivorans sp. nov., an obligate anaerobic bacterium isolated from anaerobic sludge.</title>
        <authorList>
            <person name="Bao Y."/>
        </authorList>
    </citation>
    <scope>NUCLEOTIDE SEQUENCE</scope>
    <source>
        <strain evidence="3">BAD-6</strain>
    </source>
</reference>
<proteinExistence type="predicted"/>
<reference evidence="3" key="2">
    <citation type="submission" date="2021-04" db="EMBL/GenBank/DDBJ databases">
        <authorList>
            <person name="Liu J."/>
        </authorList>
    </citation>
    <scope>NUCLEOTIDE SEQUENCE</scope>
    <source>
        <strain evidence="3">BAD-6</strain>
    </source>
</reference>
<evidence type="ECO:0000313" key="4">
    <source>
        <dbReference type="Proteomes" id="UP000675664"/>
    </source>
</evidence>
<sequence length="623" mass="65406">MVHNNCMSPSFPKTPSLPTEYVCVEVYTVRTGDTLYSISQKYGVSVSMLMEANRILNPYNLRVGQKICIPGLMTECPPTKPAPKPAPAPMPTPAPAPMPTPAPAPRPTPAPAPMPTPAPAPRPTPAPTPVPTPAPVPRPTPPPAPMPTPTPAPMPTPAPAPRPTPAPAPTPAPTPMPTPTPAPRPTPVPTPAPVPRPTPPPAPMPTGPVMPAPVCDGRLHTIRRGDTLYMLSRHYNITLDALLNANPNLDPYNLQVGMQICIPRSNGVVSPAPTPAPAPMPTPAPIPAPAPRPTPAPTPVPTPVPTPAPVCTGVIHTIRAGDTLYMLARNYNVTLDAILNANPNVNPSNLQIGSQICIPRAPGAPMPTPMPTPAPAPMPVPTPSPTPVCDGMIHTVRPGDTLYMLAKEHNVTLDAIIKANPQVDCYMLQVGMKLCIPRSAGGAAPATPDYPTPACPNGMIHTIVAGDTLYALARHHNITLDSIIKANPNLDPYNLRIGMKICIPGGASNQQGGGCPGGTLYSTQRGDTVTRILDRFEISFAALQNSNRGVDFSGSLENMTLCIPSDDMFRTCPMADAYMVKSGDTLDSISRTLLVSPDRLLIANPVLAVEDFSIIGTKVCIPS</sequence>
<feature type="domain" description="LysM" evidence="2">
    <location>
        <begin position="218"/>
        <end position="262"/>
    </location>
</feature>
<dbReference type="Proteomes" id="UP000675664">
    <property type="component" value="Unassembled WGS sequence"/>
</dbReference>
<feature type="region of interest" description="Disordered" evidence="1">
    <location>
        <begin position="272"/>
        <end position="298"/>
    </location>
</feature>
<dbReference type="PANTHER" id="PTHR33734">
    <property type="entry name" value="LYSM DOMAIN-CONTAINING GPI-ANCHORED PROTEIN 2"/>
    <property type="match status" value="1"/>
</dbReference>
<dbReference type="CDD" id="cd00118">
    <property type="entry name" value="LysM"/>
    <property type="match status" value="6"/>
</dbReference>
<evidence type="ECO:0000256" key="1">
    <source>
        <dbReference type="SAM" id="MobiDB-lite"/>
    </source>
</evidence>
<feature type="domain" description="LysM" evidence="2">
    <location>
        <begin position="314"/>
        <end position="358"/>
    </location>
</feature>
<feature type="domain" description="LysM" evidence="2">
    <location>
        <begin position="459"/>
        <end position="503"/>
    </location>
</feature>
<dbReference type="AlphaFoldDB" id="A0A8J7W163"/>
<dbReference type="Pfam" id="PF01476">
    <property type="entry name" value="LysM"/>
    <property type="match status" value="7"/>
</dbReference>
<accession>A0A8J7W163</accession>
<protein>
    <submittedName>
        <fullName evidence="3">LysM peptidoglycan-binding domain-containing protein</fullName>
    </submittedName>
</protein>
<name>A0A8J7W163_9FIRM</name>
<evidence type="ECO:0000313" key="3">
    <source>
        <dbReference type="EMBL" id="MBR0598892.1"/>
    </source>
</evidence>
<feature type="domain" description="LysM" evidence="2">
    <location>
        <begin position="519"/>
        <end position="563"/>
    </location>
</feature>
<dbReference type="SMART" id="SM00257">
    <property type="entry name" value="LysM"/>
    <property type="match status" value="7"/>
</dbReference>
<dbReference type="InterPro" id="IPR018392">
    <property type="entry name" value="LysM"/>
</dbReference>
<feature type="region of interest" description="Disordered" evidence="1">
    <location>
        <begin position="79"/>
        <end position="206"/>
    </location>
</feature>
<dbReference type="GO" id="GO:0008932">
    <property type="term" value="F:lytic endotransglycosylase activity"/>
    <property type="evidence" value="ECO:0007669"/>
    <property type="project" value="TreeGrafter"/>
</dbReference>
<feature type="domain" description="LysM" evidence="2">
    <location>
        <begin position="576"/>
        <end position="621"/>
    </location>
</feature>